<feature type="chain" id="PRO_5012488750" evidence="1">
    <location>
        <begin position="19"/>
        <end position="166"/>
    </location>
</feature>
<feature type="signal peptide" evidence="1">
    <location>
        <begin position="1"/>
        <end position="18"/>
    </location>
</feature>
<dbReference type="AlphaFoldDB" id="A0A226E303"/>
<evidence type="ECO:0000313" key="2">
    <source>
        <dbReference type="EMBL" id="OXA51414.1"/>
    </source>
</evidence>
<evidence type="ECO:0000313" key="3">
    <source>
        <dbReference type="Proteomes" id="UP000198287"/>
    </source>
</evidence>
<name>A0A226E303_FOLCA</name>
<gene>
    <name evidence="2" type="ORF">Fcan01_13424</name>
</gene>
<proteinExistence type="predicted"/>
<keyword evidence="3" id="KW-1185">Reference proteome</keyword>
<dbReference type="Proteomes" id="UP000198287">
    <property type="component" value="Unassembled WGS sequence"/>
</dbReference>
<reference evidence="2 3" key="1">
    <citation type="submission" date="2015-12" db="EMBL/GenBank/DDBJ databases">
        <title>The genome of Folsomia candida.</title>
        <authorList>
            <person name="Faddeeva A."/>
            <person name="Derks M.F."/>
            <person name="Anvar Y."/>
            <person name="Smit S."/>
            <person name="Van Straalen N."/>
            <person name="Roelofs D."/>
        </authorList>
    </citation>
    <scope>NUCLEOTIDE SEQUENCE [LARGE SCALE GENOMIC DNA]</scope>
    <source>
        <strain evidence="2 3">VU population</strain>
        <tissue evidence="2">Whole body</tissue>
    </source>
</reference>
<dbReference type="EMBL" id="LNIX01000007">
    <property type="protein sequence ID" value="OXA51414.1"/>
    <property type="molecule type" value="Genomic_DNA"/>
</dbReference>
<evidence type="ECO:0000256" key="1">
    <source>
        <dbReference type="SAM" id="SignalP"/>
    </source>
</evidence>
<organism evidence="2 3">
    <name type="scientific">Folsomia candida</name>
    <name type="common">Springtail</name>
    <dbReference type="NCBI Taxonomy" id="158441"/>
    <lineage>
        <taxon>Eukaryota</taxon>
        <taxon>Metazoa</taxon>
        <taxon>Ecdysozoa</taxon>
        <taxon>Arthropoda</taxon>
        <taxon>Hexapoda</taxon>
        <taxon>Collembola</taxon>
        <taxon>Entomobryomorpha</taxon>
        <taxon>Isotomoidea</taxon>
        <taxon>Isotomidae</taxon>
        <taxon>Proisotominae</taxon>
        <taxon>Folsomia</taxon>
    </lineage>
</organism>
<sequence>MILISQLFLSAFFGWTNAAIANVGLDFNNAQHQEAKRNAPDVPLDLGALKDNPMVKAGLEKAAEVMKHPQVQAILQSEAFKTQMKPENLKKLLDSDTIPKLVTAENIKKMLATPQGQKFLANEQVKAFITSDMFKAYLVKFKEILPQLIVLARTKVDQMLAAQQAG</sequence>
<protein>
    <submittedName>
        <fullName evidence="2">Uncharacterized protein</fullName>
    </submittedName>
</protein>
<comment type="caution">
    <text evidence="2">The sequence shown here is derived from an EMBL/GenBank/DDBJ whole genome shotgun (WGS) entry which is preliminary data.</text>
</comment>
<keyword evidence="1" id="KW-0732">Signal</keyword>
<accession>A0A226E303</accession>